<sequence length="485" mass="54703">MSIVDIEASINSLPAKKEDLRKALEALQSYSTSFAPFNLQWKDFEEHFSSIEKSIRERFRELIEKESSPPPEKLAAALPVLEVEDDVEPRPELKSLFVEMDAKGLLSYLNEHPQNLSAIRRELISAFRYAPDSAMLVLDTLDCFVQSEGISNMEPRDCRRYCGIILECFHRFAPQIKQLARERARSLAVDLKGKVTDGKGANSVVVLSLLYLIVTFGLVDFFGIDYVLDLIFLIAARKVLVDICRNSALEANMPALIERLNNSGRHLDAIKFVVAFNLKEKYPPASLLKSYINESKKAAQQVRKGNFSLHSKIEATTKEIATLRRVIKIVEEYNLGSLYSPEKLQKSIKRLELVRAGQKHTTTATSNSNGKRQQQQHQQPVKRPRPLTPLRPEPALNPYTPNRSQHRPHEGMFYPEMAGSYGLNVAPPLYNNGSASFSGHLVRPSEAYPQQNSTLHSFAYYDSHVTYGGYGLSGLPSSYSFPHYP</sequence>
<evidence type="ECO:0000313" key="8">
    <source>
        <dbReference type="Proteomes" id="UP000636800"/>
    </source>
</evidence>
<dbReference type="PANTHER" id="PTHR31791">
    <property type="entry name" value="FRIGIDA-LIKE PROTEIN 3-RELATED"/>
    <property type="match status" value="1"/>
</dbReference>
<dbReference type="GO" id="GO:0009908">
    <property type="term" value="P:flower development"/>
    <property type="evidence" value="ECO:0007669"/>
    <property type="project" value="UniProtKB-KW"/>
</dbReference>
<dbReference type="EMBL" id="JADCNL010000010">
    <property type="protein sequence ID" value="KAG0464327.1"/>
    <property type="molecule type" value="Genomic_DNA"/>
</dbReference>
<feature type="transmembrane region" description="Helical" evidence="6">
    <location>
        <begin position="204"/>
        <end position="228"/>
    </location>
</feature>
<organism evidence="7 8">
    <name type="scientific">Vanilla planifolia</name>
    <name type="common">Vanilla</name>
    <dbReference type="NCBI Taxonomy" id="51239"/>
    <lineage>
        <taxon>Eukaryota</taxon>
        <taxon>Viridiplantae</taxon>
        <taxon>Streptophyta</taxon>
        <taxon>Embryophyta</taxon>
        <taxon>Tracheophyta</taxon>
        <taxon>Spermatophyta</taxon>
        <taxon>Magnoliopsida</taxon>
        <taxon>Liliopsida</taxon>
        <taxon>Asparagales</taxon>
        <taxon>Orchidaceae</taxon>
        <taxon>Vanilloideae</taxon>
        <taxon>Vanilleae</taxon>
        <taxon>Vanilla</taxon>
    </lineage>
</organism>
<keyword evidence="6" id="KW-0472">Membrane</keyword>
<reference evidence="7 8" key="1">
    <citation type="journal article" date="2020" name="Nat. Food">
        <title>A phased Vanilla planifolia genome enables genetic improvement of flavour and production.</title>
        <authorList>
            <person name="Hasing T."/>
            <person name="Tang H."/>
            <person name="Brym M."/>
            <person name="Khazi F."/>
            <person name="Huang T."/>
            <person name="Chambers A.H."/>
        </authorList>
    </citation>
    <scope>NUCLEOTIDE SEQUENCE [LARGE SCALE GENOMIC DNA]</scope>
    <source>
        <tissue evidence="7">Leaf</tissue>
    </source>
</reference>
<keyword evidence="6" id="KW-0812">Transmembrane</keyword>
<dbReference type="Proteomes" id="UP000636800">
    <property type="component" value="Chromosome 10"/>
</dbReference>
<evidence type="ECO:0000256" key="1">
    <source>
        <dbReference type="ARBA" id="ARBA00008956"/>
    </source>
</evidence>
<feature type="compositionally biased region" description="Polar residues" evidence="5">
    <location>
        <begin position="359"/>
        <end position="372"/>
    </location>
</feature>
<evidence type="ECO:0000256" key="5">
    <source>
        <dbReference type="SAM" id="MobiDB-lite"/>
    </source>
</evidence>
<keyword evidence="6" id="KW-1133">Transmembrane helix</keyword>
<dbReference type="InterPro" id="IPR012474">
    <property type="entry name" value="Frigida"/>
</dbReference>
<dbReference type="GO" id="GO:0030154">
    <property type="term" value="P:cell differentiation"/>
    <property type="evidence" value="ECO:0007669"/>
    <property type="project" value="UniProtKB-KW"/>
</dbReference>
<evidence type="ECO:0000256" key="3">
    <source>
        <dbReference type="ARBA" id="ARBA00023089"/>
    </source>
</evidence>
<protein>
    <recommendedName>
        <fullName evidence="4">FRIGIDA-like protein</fullName>
    </recommendedName>
</protein>
<comment type="similarity">
    <text evidence="1 4">Belongs to the Frigida family.</text>
</comment>
<keyword evidence="2 4" id="KW-0221">Differentiation</keyword>
<name>A0A835Q7N6_VANPL</name>
<evidence type="ECO:0000313" key="7">
    <source>
        <dbReference type="EMBL" id="KAG0464327.1"/>
    </source>
</evidence>
<keyword evidence="3 4" id="KW-0287">Flowering</keyword>
<evidence type="ECO:0000256" key="2">
    <source>
        <dbReference type="ARBA" id="ARBA00022782"/>
    </source>
</evidence>
<keyword evidence="4" id="KW-0217">Developmental protein</keyword>
<dbReference type="OrthoDB" id="1728340at2759"/>
<comment type="caution">
    <text evidence="7">The sequence shown here is derived from an EMBL/GenBank/DDBJ whole genome shotgun (WGS) entry which is preliminary data.</text>
</comment>
<evidence type="ECO:0000256" key="4">
    <source>
        <dbReference type="RuleBase" id="RU364012"/>
    </source>
</evidence>
<accession>A0A835Q7N6</accession>
<dbReference type="AlphaFoldDB" id="A0A835Q7N6"/>
<feature type="region of interest" description="Disordered" evidence="5">
    <location>
        <begin position="356"/>
        <end position="410"/>
    </location>
</feature>
<gene>
    <name evidence="7" type="ORF">HPP92_020396</name>
</gene>
<dbReference type="Pfam" id="PF07899">
    <property type="entry name" value="Frigida"/>
    <property type="match status" value="1"/>
</dbReference>
<keyword evidence="8" id="KW-1185">Reference proteome</keyword>
<dbReference type="PANTHER" id="PTHR31791:SF47">
    <property type="entry name" value="INACTIVE FRIGIDA-LIKE PROTEIN 2"/>
    <property type="match status" value="1"/>
</dbReference>
<proteinExistence type="inferred from homology"/>
<evidence type="ECO:0000256" key="6">
    <source>
        <dbReference type="SAM" id="Phobius"/>
    </source>
</evidence>